<evidence type="ECO:0000313" key="3">
    <source>
        <dbReference type="Proteomes" id="UP001151516"/>
    </source>
</evidence>
<keyword evidence="3" id="KW-1185">Reference proteome</keyword>
<protein>
    <submittedName>
        <fullName evidence="2">Uncharacterized protein</fullName>
    </submittedName>
</protein>
<dbReference type="Proteomes" id="UP001151516">
    <property type="component" value="Unassembled WGS sequence"/>
</dbReference>
<accession>A0A9W8GN68</accession>
<feature type="compositionally biased region" description="Polar residues" evidence="1">
    <location>
        <begin position="1"/>
        <end position="11"/>
    </location>
</feature>
<gene>
    <name evidence="2" type="ORF">IWW39_001431</name>
</gene>
<feature type="region of interest" description="Disordered" evidence="1">
    <location>
        <begin position="260"/>
        <end position="284"/>
    </location>
</feature>
<evidence type="ECO:0000256" key="1">
    <source>
        <dbReference type="SAM" id="MobiDB-lite"/>
    </source>
</evidence>
<name>A0A9W8GN68_9FUNG</name>
<dbReference type="EMBL" id="JANBTX010000024">
    <property type="protein sequence ID" value="KAJ2689519.1"/>
    <property type="molecule type" value="Genomic_DNA"/>
</dbReference>
<reference evidence="2" key="1">
    <citation type="submission" date="2022-07" db="EMBL/GenBank/DDBJ databases">
        <title>Phylogenomic reconstructions and comparative analyses of Kickxellomycotina fungi.</title>
        <authorList>
            <person name="Reynolds N.K."/>
            <person name="Stajich J.E."/>
            <person name="Barry K."/>
            <person name="Grigoriev I.V."/>
            <person name="Crous P."/>
            <person name="Smith M.E."/>
        </authorList>
    </citation>
    <scope>NUCLEOTIDE SEQUENCE</scope>
    <source>
        <strain evidence="2">CBS 109367</strain>
    </source>
</reference>
<dbReference type="OrthoDB" id="5584915at2759"/>
<feature type="compositionally biased region" description="Polar residues" evidence="1">
    <location>
        <begin position="269"/>
        <end position="282"/>
    </location>
</feature>
<dbReference type="AlphaFoldDB" id="A0A9W8GN68"/>
<comment type="caution">
    <text evidence="2">The sequence shown here is derived from an EMBL/GenBank/DDBJ whole genome shotgun (WGS) entry which is preliminary data.</text>
</comment>
<evidence type="ECO:0000313" key="2">
    <source>
        <dbReference type="EMBL" id="KAJ2689519.1"/>
    </source>
</evidence>
<proteinExistence type="predicted"/>
<feature type="region of interest" description="Disordered" evidence="1">
    <location>
        <begin position="1"/>
        <end position="22"/>
    </location>
</feature>
<organism evidence="2 3">
    <name type="scientific">Coemansia spiralis</name>
    <dbReference type="NCBI Taxonomy" id="417178"/>
    <lineage>
        <taxon>Eukaryota</taxon>
        <taxon>Fungi</taxon>
        <taxon>Fungi incertae sedis</taxon>
        <taxon>Zoopagomycota</taxon>
        <taxon>Kickxellomycotina</taxon>
        <taxon>Kickxellomycetes</taxon>
        <taxon>Kickxellales</taxon>
        <taxon>Kickxellaceae</taxon>
        <taxon>Coemansia</taxon>
    </lineage>
</organism>
<sequence length="316" mass="35089">MTVNVPSQAGEPSTRADAVGVSLGDESFPGHGGSGYTASHIVTLLIHTGYLTIGIGGAVRIPNGELRNMWERLWLLASFGTDDDEKQNTERRQLYGELFARNVHGIFDSFQSAFTKLSNAANSYEEKALADILRSHVIGKLDHPRLLQKDGTISSASYSQQPDYVTKQESGYGKPDWVVKFPATKDRSQPFVIIVEFKRVTSKSRDSANGPLRLARAGLEQIIQKEYARPFDHYACRLDIGVAIGQGKVAMRQRLWTRVSGSPVEASNRKSNSMDPSMSSTETVDEWDNRLVNADDAGWQDGLGWQTQRLEPSYRH</sequence>